<dbReference type="Proteomes" id="UP001501509">
    <property type="component" value="Unassembled WGS sequence"/>
</dbReference>
<comment type="caution">
    <text evidence="2">The sequence shown here is derived from an EMBL/GenBank/DDBJ whole genome shotgun (WGS) entry which is preliminary data.</text>
</comment>
<reference evidence="2 3" key="1">
    <citation type="journal article" date="2019" name="Int. J. Syst. Evol. Microbiol.">
        <title>The Global Catalogue of Microorganisms (GCM) 10K type strain sequencing project: providing services to taxonomists for standard genome sequencing and annotation.</title>
        <authorList>
            <consortium name="The Broad Institute Genomics Platform"/>
            <consortium name="The Broad Institute Genome Sequencing Center for Infectious Disease"/>
            <person name="Wu L."/>
            <person name="Ma J."/>
        </authorList>
    </citation>
    <scope>NUCLEOTIDE SEQUENCE [LARGE SCALE GENOMIC DNA]</scope>
    <source>
        <strain evidence="2 3">JCM 6833</strain>
    </source>
</reference>
<dbReference type="EMBL" id="BAAATD010000004">
    <property type="protein sequence ID" value="GAA2596713.1"/>
    <property type="molecule type" value="Genomic_DNA"/>
</dbReference>
<sequence>MKSKGRSLVILGVSTALTASLAAPVMAADSAPAAAVSSVTADAPQARIAAEKKRPYNAGNAYGDSRGYVKWNNNKSLLPNYLAIEGRVRDYCGRPSATYVYLKFQVGKGKKWKTENKKVATVYNCRSKKFKLSYFFKEKRQVRKAVVTVCSKAGSKWACGRPG</sequence>
<keyword evidence="3" id="KW-1185">Reference proteome</keyword>
<evidence type="ECO:0000313" key="2">
    <source>
        <dbReference type="EMBL" id="GAA2596713.1"/>
    </source>
</evidence>
<evidence type="ECO:0008006" key="4">
    <source>
        <dbReference type="Google" id="ProtNLM"/>
    </source>
</evidence>
<keyword evidence="1" id="KW-0732">Signal</keyword>
<name>A0ABN3PQC8_9ACTN</name>
<gene>
    <name evidence="2" type="ORF">GCM10010411_32700</name>
</gene>
<dbReference type="RefSeq" id="WP_344541733.1">
    <property type="nucleotide sequence ID" value="NZ_BAAATD010000004.1"/>
</dbReference>
<feature type="chain" id="PRO_5046649533" description="Secreted protein" evidence="1">
    <location>
        <begin position="28"/>
        <end position="163"/>
    </location>
</feature>
<proteinExistence type="predicted"/>
<feature type="signal peptide" evidence="1">
    <location>
        <begin position="1"/>
        <end position="27"/>
    </location>
</feature>
<protein>
    <recommendedName>
        <fullName evidence="4">Secreted protein</fullName>
    </recommendedName>
</protein>
<accession>A0ABN3PQC8</accession>
<evidence type="ECO:0000313" key="3">
    <source>
        <dbReference type="Proteomes" id="UP001501509"/>
    </source>
</evidence>
<evidence type="ECO:0000256" key="1">
    <source>
        <dbReference type="SAM" id="SignalP"/>
    </source>
</evidence>
<organism evidence="2 3">
    <name type="scientific">Actinomadura fulvescens</name>
    <dbReference type="NCBI Taxonomy" id="46160"/>
    <lineage>
        <taxon>Bacteria</taxon>
        <taxon>Bacillati</taxon>
        <taxon>Actinomycetota</taxon>
        <taxon>Actinomycetes</taxon>
        <taxon>Streptosporangiales</taxon>
        <taxon>Thermomonosporaceae</taxon>
        <taxon>Actinomadura</taxon>
    </lineage>
</organism>